<sequence length="515" mass="58216">MAFERSPSPSLTLSPTLALDACPLLDRSVSTASSTSNSSDSRSRRSSSSRISDSGKRRGYMRPQATTYAESAKNRDSVMSLGTIAHLQYYFARTGLLDGKGAQFAKENARKRKPSTSSGVSGLRSSSLGLFATPTSAFLTASPGNEYAISDSGITDSPTDDGEGGANWEGEMMLPPTVSTYNQRPIYVQPPPDVKMLRRELTEALEDALKVLKESDKSPDLVESQGWYEIQGMHLLDITTLAIRAAKNYYTAHAQPQRLYSIKSERQIRSELYQVLEILKRMAARNFADGIRQSEKVAILTWIVGISELIQSEINQEKAEEEERGRWNWKDGDWNGREREREWAFLRSFTEVPDALPEWTDPRNDESLPTPFLLYFQSGLRLVHLHNTLVQKSKRQFEEIKVFHIDTGKPYRMAENLRFWIKAAQLRWDTHLDVDVMGVVHGKSPEAWRQFDVAILKWCKGIREEISAEWLERNSPSRRVLPTLRIEKSPTRKTVVPQLEIDTQEGAKVGMGLLA</sequence>
<name>A0A9P4NIF8_9PEZI</name>
<dbReference type="Proteomes" id="UP000800235">
    <property type="component" value="Unassembled WGS sequence"/>
</dbReference>
<feature type="compositionally biased region" description="Low complexity" evidence="1">
    <location>
        <begin position="29"/>
        <end position="52"/>
    </location>
</feature>
<accession>A0A9P4NIF8</accession>
<dbReference type="EMBL" id="MU007090">
    <property type="protein sequence ID" value="KAF2422417.1"/>
    <property type="molecule type" value="Genomic_DNA"/>
</dbReference>
<protein>
    <submittedName>
        <fullName evidence="2">Uncharacterized protein</fullName>
    </submittedName>
</protein>
<dbReference type="OrthoDB" id="2534759at2759"/>
<proteinExistence type="predicted"/>
<comment type="caution">
    <text evidence="2">The sequence shown here is derived from an EMBL/GenBank/DDBJ whole genome shotgun (WGS) entry which is preliminary data.</text>
</comment>
<evidence type="ECO:0000313" key="3">
    <source>
        <dbReference type="Proteomes" id="UP000800235"/>
    </source>
</evidence>
<evidence type="ECO:0000256" key="1">
    <source>
        <dbReference type="SAM" id="MobiDB-lite"/>
    </source>
</evidence>
<gene>
    <name evidence="2" type="ORF">EJ08DRAFT_596878</name>
</gene>
<dbReference type="PANTHER" id="PTHR38702">
    <property type="entry name" value="CALPONIN-HOMOLOGY (CH) DOMAIN-CONTAINING PROTEIN"/>
    <property type="match status" value="1"/>
</dbReference>
<organism evidence="2 3">
    <name type="scientific">Tothia fuscella</name>
    <dbReference type="NCBI Taxonomy" id="1048955"/>
    <lineage>
        <taxon>Eukaryota</taxon>
        <taxon>Fungi</taxon>
        <taxon>Dikarya</taxon>
        <taxon>Ascomycota</taxon>
        <taxon>Pezizomycotina</taxon>
        <taxon>Dothideomycetes</taxon>
        <taxon>Pleosporomycetidae</taxon>
        <taxon>Venturiales</taxon>
        <taxon>Cylindrosympodiaceae</taxon>
        <taxon>Tothia</taxon>
    </lineage>
</organism>
<reference evidence="2" key="1">
    <citation type="journal article" date="2020" name="Stud. Mycol.">
        <title>101 Dothideomycetes genomes: a test case for predicting lifestyles and emergence of pathogens.</title>
        <authorList>
            <person name="Haridas S."/>
            <person name="Albert R."/>
            <person name="Binder M."/>
            <person name="Bloem J."/>
            <person name="Labutti K."/>
            <person name="Salamov A."/>
            <person name="Andreopoulos B."/>
            <person name="Baker S."/>
            <person name="Barry K."/>
            <person name="Bills G."/>
            <person name="Bluhm B."/>
            <person name="Cannon C."/>
            <person name="Castanera R."/>
            <person name="Culley D."/>
            <person name="Daum C."/>
            <person name="Ezra D."/>
            <person name="Gonzalez J."/>
            <person name="Henrissat B."/>
            <person name="Kuo A."/>
            <person name="Liang C."/>
            <person name="Lipzen A."/>
            <person name="Lutzoni F."/>
            <person name="Magnuson J."/>
            <person name="Mondo S."/>
            <person name="Nolan M."/>
            <person name="Ohm R."/>
            <person name="Pangilinan J."/>
            <person name="Park H.-J."/>
            <person name="Ramirez L."/>
            <person name="Alfaro M."/>
            <person name="Sun H."/>
            <person name="Tritt A."/>
            <person name="Yoshinaga Y."/>
            <person name="Zwiers L.-H."/>
            <person name="Turgeon B."/>
            <person name="Goodwin S."/>
            <person name="Spatafora J."/>
            <person name="Crous P."/>
            <person name="Grigoriev I."/>
        </authorList>
    </citation>
    <scope>NUCLEOTIDE SEQUENCE</scope>
    <source>
        <strain evidence="2">CBS 130266</strain>
    </source>
</reference>
<feature type="region of interest" description="Disordered" evidence="1">
    <location>
        <begin position="29"/>
        <end position="72"/>
    </location>
</feature>
<evidence type="ECO:0000313" key="2">
    <source>
        <dbReference type="EMBL" id="KAF2422417.1"/>
    </source>
</evidence>
<keyword evidence="3" id="KW-1185">Reference proteome</keyword>
<dbReference type="PANTHER" id="PTHR38702:SF1">
    <property type="entry name" value="CALPONIN-HOMOLOGY (CH) DOMAIN-CONTAINING PROTEIN"/>
    <property type="match status" value="1"/>
</dbReference>
<dbReference type="AlphaFoldDB" id="A0A9P4NIF8"/>